<dbReference type="Proteomes" id="UP000186143">
    <property type="component" value="Unassembled WGS sequence"/>
</dbReference>
<dbReference type="AlphaFoldDB" id="A0A1Q9AI07"/>
<evidence type="ECO:0000313" key="3">
    <source>
        <dbReference type="Proteomes" id="UP000186143"/>
    </source>
</evidence>
<evidence type="ECO:0000256" key="1">
    <source>
        <dbReference type="ARBA" id="ARBA00023172"/>
    </source>
</evidence>
<proteinExistence type="predicted"/>
<dbReference type="OrthoDB" id="9808346at2"/>
<dbReference type="SUPFAM" id="SSF56349">
    <property type="entry name" value="DNA breaking-rejoining enzymes"/>
    <property type="match status" value="1"/>
</dbReference>
<dbReference type="InterPro" id="IPR011010">
    <property type="entry name" value="DNA_brk_join_enz"/>
</dbReference>
<dbReference type="Gene3D" id="1.10.443.10">
    <property type="entry name" value="Intergrase catalytic core"/>
    <property type="match status" value="1"/>
</dbReference>
<dbReference type="STRING" id="1672749.BJF92_13580"/>
<evidence type="ECO:0000313" key="2">
    <source>
        <dbReference type="EMBL" id="OLP54835.1"/>
    </source>
</evidence>
<evidence type="ECO:0008006" key="4">
    <source>
        <dbReference type="Google" id="ProtNLM"/>
    </source>
</evidence>
<dbReference type="GO" id="GO:0003677">
    <property type="term" value="F:DNA binding"/>
    <property type="evidence" value="ECO:0007669"/>
    <property type="project" value="InterPro"/>
</dbReference>
<accession>A0A1Q9AI07</accession>
<dbReference type="EMBL" id="MKIO01000031">
    <property type="protein sequence ID" value="OLP54835.1"/>
    <property type="molecule type" value="Genomic_DNA"/>
</dbReference>
<sequence>MARPRKGARHWHDEKTDTYFIRDIDADGKAIKFSLGFGKKEPDHGSKVELALAKYIAEKHVAAKVVIRNQDSSEVLVADAIRKYADVRIINFVPGSDKKKKEVARGHEALSRLKTVLEFFGEMSLDDLDVDARDDFVRFLRDKARARARATHARKVEAYLEKKEKWDAAALARAKSGRVVRELKRKPPVAPEPFDVSEVPFQPESALRYLQDLNSALTCAYERRLTRIHVKIPLTGKYDPRTTVFTDEQVIRLITHAHFKRGMGWIGKRPKQQVFIWRHLARFMLLAYFTGSRKTRMSLASFEDEGDRPWIELKQVRDASGKLVWKGWLHRLGDDEIEYGNKSAPKIRMPSLLVRYCVKWKRQGLRYPCMYPYSANGKEEPGELQKSMRKCFREVLGEDTDAVIHTFRHTCATKLCQQPHLPLVAIAAYLGMTTETLVNVYAKHREEDLDKVADAFLDAGHTTARGAQNIGQKLTETDRNGIAWFDLELPENQKSSIRSIVRSGYAGI</sequence>
<gene>
    <name evidence="2" type="ORF">BJF92_13580</name>
</gene>
<dbReference type="GO" id="GO:0006310">
    <property type="term" value="P:DNA recombination"/>
    <property type="evidence" value="ECO:0007669"/>
    <property type="project" value="UniProtKB-KW"/>
</dbReference>
<protein>
    <recommendedName>
        <fullName evidence="4">Tyr recombinase domain-containing protein</fullName>
    </recommendedName>
</protein>
<keyword evidence="1" id="KW-0233">DNA recombination</keyword>
<dbReference type="GO" id="GO:0015074">
    <property type="term" value="P:DNA integration"/>
    <property type="evidence" value="ECO:0007669"/>
    <property type="project" value="InterPro"/>
</dbReference>
<dbReference type="InterPro" id="IPR013762">
    <property type="entry name" value="Integrase-like_cat_sf"/>
</dbReference>
<dbReference type="RefSeq" id="WP_075635395.1">
    <property type="nucleotide sequence ID" value="NZ_MKIO01000031.1"/>
</dbReference>
<reference evidence="2 3" key="1">
    <citation type="submission" date="2016-09" db="EMBL/GenBank/DDBJ databases">
        <title>Rhizobium sp. nov., a novel species isolated from the rice rhizosphere.</title>
        <authorList>
            <person name="Zhao J."/>
            <person name="Zhang X."/>
        </authorList>
    </citation>
    <scope>NUCLEOTIDE SEQUENCE [LARGE SCALE GENOMIC DNA]</scope>
    <source>
        <strain evidence="2 3">MH17</strain>
    </source>
</reference>
<organism evidence="2 3">
    <name type="scientific">Xaviernesmea rhizosphaerae</name>
    <dbReference type="NCBI Taxonomy" id="1672749"/>
    <lineage>
        <taxon>Bacteria</taxon>
        <taxon>Pseudomonadati</taxon>
        <taxon>Pseudomonadota</taxon>
        <taxon>Alphaproteobacteria</taxon>
        <taxon>Hyphomicrobiales</taxon>
        <taxon>Rhizobiaceae</taxon>
        <taxon>Rhizobium/Agrobacterium group</taxon>
        <taxon>Xaviernesmea</taxon>
    </lineage>
</organism>
<comment type="caution">
    <text evidence="2">The sequence shown here is derived from an EMBL/GenBank/DDBJ whole genome shotgun (WGS) entry which is preliminary data.</text>
</comment>
<name>A0A1Q9AI07_9HYPH</name>